<protein>
    <submittedName>
        <fullName evidence="1">Uncharacterized protein</fullName>
    </submittedName>
</protein>
<evidence type="ECO:0000313" key="1">
    <source>
        <dbReference type="EMBL" id="MCI51973.1"/>
    </source>
</evidence>
<keyword evidence="2" id="KW-1185">Reference proteome</keyword>
<evidence type="ECO:0000313" key="2">
    <source>
        <dbReference type="Proteomes" id="UP000265520"/>
    </source>
</evidence>
<name>A0A392SSZ9_9FABA</name>
<dbReference type="EMBL" id="LXQA010440153">
    <property type="protein sequence ID" value="MCI51973.1"/>
    <property type="molecule type" value="Genomic_DNA"/>
</dbReference>
<proteinExistence type="predicted"/>
<reference evidence="1 2" key="1">
    <citation type="journal article" date="2018" name="Front. Plant Sci.">
        <title>Red Clover (Trifolium pratense) and Zigzag Clover (T. medium) - A Picture of Genomic Similarities and Differences.</title>
        <authorList>
            <person name="Dluhosova J."/>
            <person name="Istvanek J."/>
            <person name="Nedelnik J."/>
            <person name="Repkova J."/>
        </authorList>
    </citation>
    <scope>NUCLEOTIDE SEQUENCE [LARGE SCALE GENOMIC DNA]</scope>
    <source>
        <strain evidence="2">cv. 10/8</strain>
        <tissue evidence="1">Leaf</tissue>
    </source>
</reference>
<feature type="non-terminal residue" evidence="1">
    <location>
        <position position="98"/>
    </location>
</feature>
<sequence length="98" mass="11519">YRESFPPSTFASLYPTQEEWDAHLIDERNIFDARQVIHTSQWKEEIQAHDSWCRAEQAAAEEMERELFSERKFFTMDGFDLNTTTSFTDFMSTDPPAG</sequence>
<comment type="caution">
    <text evidence="1">The sequence shown here is derived from an EMBL/GenBank/DDBJ whole genome shotgun (WGS) entry which is preliminary data.</text>
</comment>
<feature type="non-terminal residue" evidence="1">
    <location>
        <position position="1"/>
    </location>
</feature>
<dbReference type="AlphaFoldDB" id="A0A392SSZ9"/>
<dbReference type="Proteomes" id="UP000265520">
    <property type="component" value="Unassembled WGS sequence"/>
</dbReference>
<accession>A0A392SSZ9</accession>
<organism evidence="1 2">
    <name type="scientific">Trifolium medium</name>
    <dbReference type="NCBI Taxonomy" id="97028"/>
    <lineage>
        <taxon>Eukaryota</taxon>
        <taxon>Viridiplantae</taxon>
        <taxon>Streptophyta</taxon>
        <taxon>Embryophyta</taxon>
        <taxon>Tracheophyta</taxon>
        <taxon>Spermatophyta</taxon>
        <taxon>Magnoliopsida</taxon>
        <taxon>eudicotyledons</taxon>
        <taxon>Gunneridae</taxon>
        <taxon>Pentapetalae</taxon>
        <taxon>rosids</taxon>
        <taxon>fabids</taxon>
        <taxon>Fabales</taxon>
        <taxon>Fabaceae</taxon>
        <taxon>Papilionoideae</taxon>
        <taxon>50 kb inversion clade</taxon>
        <taxon>NPAAA clade</taxon>
        <taxon>Hologalegina</taxon>
        <taxon>IRL clade</taxon>
        <taxon>Trifolieae</taxon>
        <taxon>Trifolium</taxon>
    </lineage>
</organism>